<reference evidence="1 2" key="1">
    <citation type="submission" date="2019-06" db="EMBL/GenBank/DDBJ databases">
        <authorList>
            <person name="Yang Y."/>
        </authorList>
    </citation>
    <scope>NUCLEOTIDE SEQUENCE [LARGE SCALE GENOMIC DNA]</scope>
    <source>
        <strain evidence="1 2">BIT-26</strain>
    </source>
</reference>
<comment type="caution">
    <text evidence="1">The sequence shown here is derived from an EMBL/GenBank/DDBJ whole genome shotgun (WGS) entry which is preliminary data.</text>
</comment>
<accession>A0A506V6M1</accession>
<sequence>MLKPKSLRETLINHVPLLAQNPARLQVLMPSGQIVSTFAPSLSFEYHYQLRLIVTDYTDDIDLIIVPILVWLRENQPEMMASAEKCRTGFTFKTEAVSDACCNINIDLQLTERVMVRQEEDALHVDHLGEPPLPENVNRPIRLYVNGVLLSELHA</sequence>
<evidence type="ECO:0000313" key="2">
    <source>
        <dbReference type="Proteomes" id="UP000319523"/>
    </source>
</evidence>
<dbReference type="Proteomes" id="UP000319523">
    <property type="component" value="Unassembled WGS sequence"/>
</dbReference>
<proteinExistence type="predicted"/>
<gene>
    <name evidence="1" type="ORF">FKM52_16440</name>
</gene>
<dbReference type="OrthoDB" id="8564199at2"/>
<evidence type="ECO:0000313" key="1">
    <source>
        <dbReference type="EMBL" id="TPW41089.1"/>
    </source>
</evidence>
<dbReference type="AlphaFoldDB" id="A0A506V6M1"/>
<dbReference type="EMBL" id="VHQI01000010">
    <property type="protein sequence ID" value="TPW41089.1"/>
    <property type="molecule type" value="Genomic_DNA"/>
</dbReference>
<dbReference type="InterPro" id="IPR009678">
    <property type="entry name" value="Phage_tail_completion_R"/>
</dbReference>
<organism evidence="1 2">
    <name type="scientific">Mixta tenebrionis</name>
    <dbReference type="NCBI Taxonomy" id="2562439"/>
    <lineage>
        <taxon>Bacteria</taxon>
        <taxon>Pseudomonadati</taxon>
        <taxon>Pseudomonadota</taxon>
        <taxon>Gammaproteobacteria</taxon>
        <taxon>Enterobacterales</taxon>
        <taxon>Erwiniaceae</taxon>
        <taxon>Mixta</taxon>
    </lineage>
</organism>
<protein>
    <submittedName>
        <fullName evidence="1">Phage tail protein</fullName>
    </submittedName>
</protein>
<keyword evidence="2" id="KW-1185">Reference proteome</keyword>
<name>A0A506V6M1_9GAMM</name>
<dbReference type="Pfam" id="PF06891">
    <property type="entry name" value="P2_Phage_GpR"/>
    <property type="match status" value="1"/>
</dbReference>